<proteinExistence type="predicted"/>
<comment type="caution">
    <text evidence="1">The sequence shown here is derived from an EMBL/GenBank/DDBJ whole genome shotgun (WGS) entry which is preliminary data.</text>
</comment>
<organism evidence="1 2">
    <name type="scientific">Alteromonas aquimaris</name>
    <dbReference type="NCBI Taxonomy" id="2998417"/>
    <lineage>
        <taxon>Bacteria</taxon>
        <taxon>Pseudomonadati</taxon>
        <taxon>Pseudomonadota</taxon>
        <taxon>Gammaproteobacteria</taxon>
        <taxon>Alteromonadales</taxon>
        <taxon>Alteromonadaceae</taxon>
        <taxon>Alteromonas/Salinimonas group</taxon>
        <taxon>Alteromonas</taxon>
    </lineage>
</organism>
<keyword evidence="2" id="KW-1185">Reference proteome</keyword>
<evidence type="ECO:0000313" key="1">
    <source>
        <dbReference type="EMBL" id="MCW8107146.1"/>
    </source>
</evidence>
<protein>
    <submittedName>
        <fullName evidence="1">Uncharacterized protein</fullName>
    </submittedName>
</protein>
<gene>
    <name evidence="1" type="ORF">OPS25_01340</name>
</gene>
<dbReference type="EMBL" id="JAPFRD010000002">
    <property type="protein sequence ID" value="MCW8107146.1"/>
    <property type="molecule type" value="Genomic_DNA"/>
</dbReference>
<dbReference type="RefSeq" id="WP_265615847.1">
    <property type="nucleotide sequence ID" value="NZ_JAPFRD010000002.1"/>
</dbReference>
<sequence length="77" mass="8888">MKLKSLFNITDINYSSYPRHFALITIKGRKRLACKINDEWIIDSTCKTINEMLEQGVVSEEAVVGWSELQSDKDTKH</sequence>
<name>A0ABT3P4V9_9ALTE</name>
<accession>A0ABT3P4V9</accession>
<reference evidence="1" key="1">
    <citation type="submission" date="2022-11" db="EMBL/GenBank/DDBJ databases">
        <title>Alteromonas sp. nov., isolated from sea water of the Qingdao.</title>
        <authorList>
            <person name="Wang Q."/>
        </authorList>
    </citation>
    <scope>NUCLEOTIDE SEQUENCE</scope>
    <source>
        <strain evidence="1">ASW11-7</strain>
    </source>
</reference>
<dbReference type="Proteomes" id="UP001142810">
    <property type="component" value="Unassembled WGS sequence"/>
</dbReference>
<evidence type="ECO:0000313" key="2">
    <source>
        <dbReference type="Proteomes" id="UP001142810"/>
    </source>
</evidence>